<dbReference type="Proteomes" id="UP000008827">
    <property type="component" value="Chromosome 9"/>
</dbReference>
<reference evidence="1 2" key="1">
    <citation type="journal article" date="2010" name="Nature">
        <title>Genome sequence of the palaeopolyploid soybean.</title>
        <authorList>
            <person name="Schmutz J."/>
            <person name="Cannon S.B."/>
            <person name="Schlueter J."/>
            <person name="Ma J."/>
            <person name="Mitros T."/>
            <person name="Nelson W."/>
            <person name="Hyten D.L."/>
            <person name="Song Q."/>
            <person name="Thelen J.J."/>
            <person name="Cheng J."/>
            <person name="Xu D."/>
            <person name="Hellsten U."/>
            <person name="May G.D."/>
            <person name="Yu Y."/>
            <person name="Sakurai T."/>
            <person name="Umezawa T."/>
            <person name="Bhattacharyya M.K."/>
            <person name="Sandhu D."/>
            <person name="Valliyodan B."/>
            <person name="Lindquist E."/>
            <person name="Peto M."/>
            <person name="Grant D."/>
            <person name="Shu S."/>
            <person name="Goodstein D."/>
            <person name="Barry K."/>
            <person name="Futrell-Griggs M."/>
            <person name="Abernathy B."/>
            <person name="Du J."/>
            <person name="Tian Z."/>
            <person name="Zhu L."/>
            <person name="Gill N."/>
            <person name="Joshi T."/>
            <person name="Libault M."/>
            <person name="Sethuraman A."/>
            <person name="Zhang X.-C."/>
            <person name="Shinozaki K."/>
            <person name="Nguyen H.T."/>
            <person name="Wing R.A."/>
            <person name="Cregan P."/>
            <person name="Specht J."/>
            <person name="Grimwood J."/>
            <person name="Rokhsar D."/>
            <person name="Stacey G."/>
            <person name="Shoemaker R.C."/>
            <person name="Jackson S.A."/>
        </authorList>
    </citation>
    <scope>NUCLEOTIDE SEQUENCE</scope>
    <source>
        <strain evidence="2">cv. Williams 82</strain>
        <tissue evidence="1">Callus</tissue>
    </source>
</reference>
<evidence type="ECO:0000313" key="1">
    <source>
        <dbReference type="EMBL" id="KRH38336.1"/>
    </source>
</evidence>
<dbReference type="AlphaFoldDB" id="A0A0R0I7R1"/>
<keyword evidence="3" id="KW-1185">Reference proteome</keyword>
<organism evidence="1">
    <name type="scientific">Glycine max</name>
    <name type="common">Soybean</name>
    <name type="synonym">Glycine hispida</name>
    <dbReference type="NCBI Taxonomy" id="3847"/>
    <lineage>
        <taxon>Eukaryota</taxon>
        <taxon>Viridiplantae</taxon>
        <taxon>Streptophyta</taxon>
        <taxon>Embryophyta</taxon>
        <taxon>Tracheophyta</taxon>
        <taxon>Spermatophyta</taxon>
        <taxon>Magnoliopsida</taxon>
        <taxon>eudicotyledons</taxon>
        <taxon>Gunneridae</taxon>
        <taxon>Pentapetalae</taxon>
        <taxon>rosids</taxon>
        <taxon>fabids</taxon>
        <taxon>Fabales</taxon>
        <taxon>Fabaceae</taxon>
        <taxon>Papilionoideae</taxon>
        <taxon>50 kb inversion clade</taxon>
        <taxon>NPAAA clade</taxon>
        <taxon>indigoferoid/millettioid clade</taxon>
        <taxon>Phaseoleae</taxon>
        <taxon>Glycine</taxon>
        <taxon>Glycine subgen. Soja</taxon>
    </lineage>
</organism>
<proteinExistence type="predicted"/>
<dbReference type="EnsemblPlants" id="KRH38336">
    <property type="protein sequence ID" value="KRH38336"/>
    <property type="gene ID" value="GLYMA_09G129200"/>
</dbReference>
<name>A0A0R0I7R1_SOYBN</name>
<dbReference type="Gramene" id="KRH38336">
    <property type="protein sequence ID" value="KRH38336"/>
    <property type="gene ID" value="GLYMA_09G129200"/>
</dbReference>
<sequence length="72" mass="8388">MNTLSLKLDPPSIRFTSIPSCRIHLRWRMTFFSSIRQMLVTVAPPQQQPRTRLPWRISAAIALNVKQPEEKT</sequence>
<dbReference type="InParanoid" id="A0A0R0I7R1"/>
<dbReference type="EMBL" id="CM000842">
    <property type="protein sequence ID" value="KRH38336.1"/>
    <property type="molecule type" value="Genomic_DNA"/>
</dbReference>
<evidence type="ECO:0000313" key="2">
    <source>
        <dbReference type="EnsemblPlants" id="KRH38336"/>
    </source>
</evidence>
<accession>A0A0R0I7R1</accession>
<reference evidence="2" key="2">
    <citation type="submission" date="2018-02" db="UniProtKB">
        <authorList>
            <consortium name="EnsemblPlants"/>
        </authorList>
    </citation>
    <scope>IDENTIFICATION</scope>
    <source>
        <strain evidence="2">Williams 82</strain>
    </source>
</reference>
<reference evidence="1" key="3">
    <citation type="submission" date="2018-07" db="EMBL/GenBank/DDBJ databases">
        <title>WGS assembly of Glycine max.</title>
        <authorList>
            <person name="Schmutz J."/>
            <person name="Cannon S."/>
            <person name="Schlueter J."/>
            <person name="Ma J."/>
            <person name="Mitros T."/>
            <person name="Nelson W."/>
            <person name="Hyten D."/>
            <person name="Song Q."/>
            <person name="Thelen J."/>
            <person name="Cheng J."/>
            <person name="Xu D."/>
            <person name="Hellsten U."/>
            <person name="May G."/>
            <person name="Yu Y."/>
            <person name="Sakurai T."/>
            <person name="Umezawa T."/>
            <person name="Bhattacharyya M."/>
            <person name="Sandhu D."/>
            <person name="Valliyodan B."/>
            <person name="Lindquist E."/>
            <person name="Peto M."/>
            <person name="Grant D."/>
            <person name="Shu S."/>
            <person name="Goodstein D."/>
            <person name="Barry K."/>
            <person name="Futrell-Griggs M."/>
            <person name="Abernathy B."/>
            <person name="Du J."/>
            <person name="Tian Z."/>
            <person name="Zhu L."/>
            <person name="Gill N."/>
            <person name="Joshi T."/>
            <person name="Libault M."/>
            <person name="Sethuraman A."/>
            <person name="Zhang X."/>
            <person name="Shinozaki K."/>
            <person name="Nguyen H."/>
            <person name="Wing R."/>
            <person name="Cregan P."/>
            <person name="Specht J."/>
            <person name="Grimwood J."/>
            <person name="Rokhsar D."/>
            <person name="Stacey G."/>
            <person name="Shoemaker R."/>
            <person name="Jackson S."/>
        </authorList>
    </citation>
    <scope>NUCLEOTIDE SEQUENCE</scope>
    <source>
        <tissue evidence="1">Callus</tissue>
    </source>
</reference>
<protein>
    <submittedName>
        <fullName evidence="1 2">Uncharacterized protein</fullName>
    </submittedName>
</protein>
<evidence type="ECO:0000313" key="3">
    <source>
        <dbReference type="Proteomes" id="UP000008827"/>
    </source>
</evidence>
<gene>
    <name evidence="1" type="ORF">GLYMA_09G129200</name>
</gene>